<feature type="transmembrane region" description="Helical" evidence="6">
    <location>
        <begin position="168"/>
        <end position="186"/>
    </location>
</feature>
<accession>A0A8X7TCW5</accession>
<feature type="transmembrane region" description="Helical" evidence="6">
    <location>
        <begin position="112"/>
        <end position="137"/>
    </location>
</feature>
<organism evidence="8 9">
    <name type="scientific">Candida parapsilosis</name>
    <name type="common">Yeast</name>
    <dbReference type="NCBI Taxonomy" id="5480"/>
    <lineage>
        <taxon>Eukaryota</taxon>
        <taxon>Fungi</taxon>
        <taxon>Dikarya</taxon>
        <taxon>Ascomycota</taxon>
        <taxon>Saccharomycotina</taxon>
        <taxon>Pichiomycetes</taxon>
        <taxon>Debaryomycetaceae</taxon>
        <taxon>Candida/Lodderomyces clade</taxon>
        <taxon>Candida</taxon>
    </lineage>
</organism>
<feature type="transmembrane region" description="Helical" evidence="6">
    <location>
        <begin position="73"/>
        <end position="92"/>
    </location>
</feature>
<keyword evidence="4 5" id="KW-0472">Membrane</keyword>
<proteinExistence type="predicted"/>
<feature type="domain" description="TLC" evidence="7">
    <location>
        <begin position="66"/>
        <end position="271"/>
    </location>
</feature>
<evidence type="ECO:0000313" key="8">
    <source>
        <dbReference type="EMBL" id="KAF6057043.1"/>
    </source>
</evidence>
<keyword evidence="2 5" id="KW-0812">Transmembrane</keyword>
<dbReference type="InterPro" id="IPR050846">
    <property type="entry name" value="TLCD"/>
</dbReference>
<comment type="subcellular location">
    <subcellularLocation>
        <location evidence="1">Membrane</location>
        <topology evidence="1">Multi-pass membrane protein</topology>
    </subcellularLocation>
</comment>
<evidence type="ECO:0000256" key="6">
    <source>
        <dbReference type="SAM" id="Phobius"/>
    </source>
</evidence>
<dbReference type="OrthoDB" id="10266980at2759"/>
<dbReference type="GO" id="GO:0055088">
    <property type="term" value="P:lipid homeostasis"/>
    <property type="evidence" value="ECO:0007669"/>
    <property type="project" value="TreeGrafter"/>
</dbReference>
<feature type="transmembrane region" description="Helical" evidence="6">
    <location>
        <begin position="239"/>
        <end position="260"/>
    </location>
</feature>
<dbReference type="GO" id="GO:0016020">
    <property type="term" value="C:membrane"/>
    <property type="evidence" value="ECO:0007669"/>
    <property type="project" value="UniProtKB-SubCell"/>
</dbReference>
<evidence type="ECO:0000313" key="9">
    <source>
        <dbReference type="Proteomes" id="UP000590412"/>
    </source>
</evidence>
<dbReference type="PANTHER" id="PTHR13439">
    <property type="entry name" value="CT120 PROTEIN"/>
    <property type="match status" value="1"/>
</dbReference>
<dbReference type="InterPro" id="IPR006634">
    <property type="entry name" value="TLC-dom"/>
</dbReference>
<gene>
    <name evidence="8" type="ORF">FOB60_001598</name>
</gene>
<feature type="transmembrane region" description="Helical" evidence="6">
    <location>
        <begin position="144"/>
        <end position="162"/>
    </location>
</feature>
<dbReference type="AlphaFoldDB" id="A0A8X7TCW5"/>
<sequence length="282" mass="32095">MLEFLPIVIQDPFESYRPFPNHPTNLFAAHWHEIVGSAIFYFAIQAMVKPLATRILGKTYTSLQDRTRVDFDIHIVSMIQCIVSIVLTFYHFNNPHWQNRSNDPVNSLLGSTPFGSMVGAVSAGYFVWDIWVCVYNFDIFGMGFLLHGGAALFGMVCTLIPYCQPWTASFLAFELSTPFVNLNWFASRMPQGTFSDKFVIINGLLLMVVFFFIRIIWGFYAIAQLAIDMTYSLDQINKLIPATLLVLNFGLDVLNVFWFYKMVRIARKKASKGSGSVNKKSD</sequence>
<dbReference type="EMBL" id="JABWAB010000003">
    <property type="protein sequence ID" value="KAF6057043.1"/>
    <property type="molecule type" value="Genomic_DNA"/>
</dbReference>
<protein>
    <submittedName>
        <fullName evidence="8">TLC domain family protein</fullName>
    </submittedName>
</protein>
<reference evidence="8" key="1">
    <citation type="submission" date="2020-03" db="EMBL/GenBank/DDBJ databases">
        <title>FDA dAtabase for Regulatory Grade micrObial Sequences (FDA-ARGOS): Supporting development and validation of Infectious Disease Dx tests.</title>
        <authorList>
            <person name="Campos J."/>
            <person name="Goldberg B."/>
            <person name="Tallon L."/>
            <person name="Sadzewicz L."/>
            <person name="Vavikolanu K."/>
            <person name="Mehta A."/>
            <person name="Aluvathingal J."/>
            <person name="Nadendla S."/>
            <person name="Nandy P."/>
            <person name="Geyer C."/>
            <person name="Yan Y."/>
            <person name="Sichtig H."/>
        </authorList>
    </citation>
    <scope>NUCLEOTIDE SEQUENCE [LARGE SCALE GENOMIC DNA]</scope>
    <source>
        <strain evidence="8">FDAARGOS_652</strain>
    </source>
</reference>
<evidence type="ECO:0000256" key="1">
    <source>
        <dbReference type="ARBA" id="ARBA00004141"/>
    </source>
</evidence>
<dbReference type="SMART" id="SM00724">
    <property type="entry name" value="TLC"/>
    <property type="match status" value="1"/>
</dbReference>
<dbReference type="PROSITE" id="PS50922">
    <property type="entry name" value="TLC"/>
    <property type="match status" value="1"/>
</dbReference>
<keyword evidence="3 6" id="KW-1133">Transmembrane helix</keyword>
<dbReference type="PANTHER" id="PTHR13439:SF0">
    <property type="entry name" value="TOPOISOMERASE I DAMAGE AFFECTED PROTEIN 4"/>
    <property type="match status" value="1"/>
</dbReference>
<evidence type="ECO:0000256" key="3">
    <source>
        <dbReference type="ARBA" id="ARBA00022989"/>
    </source>
</evidence>
<dbReference type="Pfam" id="PF03798">
    <property type="entry name" value="TRAM_LAG1_CLN8"/>
    <property type="match status" value="1"/>
</dbReference>
<dbReference type="Proteomes" id="UP000590412">
    <property type="component" value="Unassembled WGS sequence"/>
</dbReference>
<dbReference type="GO" id="GO:0005783">
    <property type="term" value="C:endoplasmic reticulum"/>
    <property type="evidence" value="ECO:0007669"/>
    <property type="project" value="TreeGrafter"/>
</dbReference>
<evidence type="ECO:0000259" key="7">
    <source>
        <dbReference type="PROSITE" id="PS50922"/>
    </source>
</evidence>
<comment type="caution">
    <text evidence="8">The sequence shown here is derived from an EMBL/GenBank/DDBJ whole genome shotgun (WGS) entry which is preliminary data.</text>
</comment>
<evidence type="ECO:0000256" key="2">
    <source>
        <dbReference type="ARBA" id="ARBA00022692"/>
    </source>
</evidence>
<feature type="transmembrane region" description="Helical" evidence="6">
    <location>
        <begin position="198"/>
        <end position="227"/>
    </location>
</feature>
<evidence type="ECO:0000256" key="4">
    <source>
        <dbReference type="ARBA" id="ARBA00023136"/>
    </source>
</evidence>
<evidence type="ECO:0000256" key="5">
    <source>
        <dbReference type="PROSITE-ProRule" id="PRU00205"/>
    </source>
</evidence>
<name>A0A8X7TCW5_CANPA</name>
<feature type="transmembrane region" description="Helical" evidence="6">
    <location>
        <begin position="34"/>
        <end position="52"/>
    </location>
</feature>